<dbReference type="InterPro" id="IPR019954">
    <property type="entry name" value="Ubiquitin_CS"/>
</dbReference>
<dbReference type="PROSITE" id="PS50135">
    <property type="entry name" value="ZF_ZZ_2"/>
    <property type="match status" value="1"/>
</dbReference>
<evidence type="ECO:0000256" key="1">
    <source>
        <dbReference type="ARBA" id="ARBA00022723"/>
    </source>
</evidence>
<dbReference type="PRINTS" id="PR00348">
    <property type="entry name" value="UBIQUITIN"/>
</dbReference>
<feature type="domain" description="Ubiquitin-like" evidence="5">
    <location>
        <begin position="408"/>
        <end position="475"/>
    </location>
</feature>
<dbReference type="Pfam" id="PF00837">
    <property type="entry name" value="T4_deiodinase"/>
    <property type="match status" value="1"/>
</dbReference>
<dbReference type="PROSITE" id="PS50053">
    <property type="entry name" value="UBIQUITIN_2"/>
    <property type="match status" value="6"/>
</dbReference>
<dbReference type="InterPro" id="IPR029071">
    <property type="entry name" value="Ubiquitin-like_domsf"/>
</dbReference>
<dbReference type="CDD" id="cd17039">
    <property type="entry name" value="Ubl_ubiquitin_like"/>
    <property type="match status" value="2"/>
</dbReference>
<dbReference type="InterPro" id="IPR029063">
    <property type="entry name" value="SAM-dependent_MTases_sf"/>
</dbReference>
<dbReference type="SUPFAM" id="SSF54236">
    <property type="entry name" value="Ubiquitin-like"/>
    <property type="match status" value="6"/>
</dbReference>
<feature type="domain" description="ZZ-type" evidence="6">
    <location>
        <begin position="890"/>
        <end position="944"/>
    </location>
</feature>
<sequence>MTICLLNPFNTSNTKMMHKEKSCKLNQASILSSSKIQNLNKISPDNYSIENVEIRNSVMKFNEKDINRLDIQHHLFRIIWNGNFSVPMQHQLSRGRVKVLEVGSCPSVWTLDMASEYPSSTFIGIENVSAITAASYSKLTSYYSSKLSEPRNAAVLQMTSTPTSLPFPDETFDLVYHKSSLISPSSQSLHNPFNTLNQLLRVLKTGGWMEFMIIEKQWYNLGPITEYVKNSYVEFLSSSGINYIEYSYFERYLISRKDISCIRKQTRETPMGSYGGRVSEFLGEILLNPIILNKHNLCLRMKISERKFDELINMMIKEINQYKTYSNVATYTTGEVLLNSFQNCVGPNGVYNESCKLVYLEKDIKPADTLEELGIKEGDLVEAVTSECKNPISLTKFESTPTEARSSMLIYVKTHTGITKLKVHWSDTIIQIKEMIQDLEGISFDKHCIIFDDIELEDHYTLSYYNIRKESTLHLRSIELLIYVKTETGEIIKLESTENDFISQVKLMNQDKKGIHPDLQRITFNNVELQDYCTLLYYKISKNAILYLNIKSMIQVKFKTGKIINLITMANETVKQIKQKIKDEEDTPPSQQRLIFADNELHDQNTLSYYNIRRGSTVHLEYKEIKLYVIIMNEKIIELKTRGDHEIKTVKQMIQDKEGIPSDQQYLVFDGLVMHDHYLVSYYKIKEEYTLHLEYKTIMIYIKLRSGKTIKLDVERDYTIGQVKQLIQDKEGIPSDRHCLYLDKNSPNIQYGLRLYNWDSLSRKNINNESILLLHQQFLFSGQVFVKTLTGKTLTLETASSDTIDKLKCKIYDKEGIPPDQQRLIFAGTQLEEGRTLSDYYIQKECTIHLVLRLRGGMFVETSGRKEFDALPALTQYMLTPEERLQNGIHAGITCNYCGKSEWKGTRFKCSECPDYDLCFNCIKTSNLLHNVQHHFLKILNPLDPKEFPKGPPVASVTISPILPDTKEKLLTLLREEERRRLSPEIQKKYYEVGNDPTCGKDWMDVTDEMQHELVREFGYSDEAVQLLRRAPQLYPDDPEFRTTQVYVRNNIANIGNLTEGIQAPDCPLVPLEPSMFTAIIGNTNTTSPALVSLRSLCKSGRPLVLLGGSYTCPLYRYISHVLNDIYIRYKSQVDFYMIQIREAHASDVWPIGNIVDVKEHRTLSDRLAAAREMVKETQLEIPVLADTMDDTFLKLYSPWPFRFLSLWMVF</sequence>
<evidence type="ECO:0000313" key="8">
    <source>
        <dbReference type="Proteomes" id="UP000018888"/>
    </source>
</evidence>
<dbReference type="VEuPathDB" id="FungiDB:RhiirFUN_012324"/>
<evidence type="ECO:0000256" key="4">
    <source>
        <dbReference type="PROSITE-ProRule" id="PRU00228"/>
    </source>
</evidence>
<dbReference type="GO" id="GO:0008270">
    <property type="term" value="F:zinc ion binding"/>
    <property type="evidence" value="ECO:0007669"/>
    <property type="project" value="UniProtKB-KW"/>
</dbReference>
<dbReference type="CDD" id="cd02249">
    <property type="entry name" value="ZZ"/>
    <property type="match status" value="1"/>
</dbReference>
<dbReference type="SUPFAM" id="SSF57850">
    <property type="entry name" value="RING/U-box"/>
    <property type="match status" value="1"/>
</dbReference>
<reference evidence="7 8" key="2">
    <citation type="journal article" date="2018" name="New Phytol.">
        <title>High intraspecific genome diversity in the model arbuscular mycorrhizal symbiont Rhizophagus irregularis.</title>
        <authorList>
            <person name="Chen E.C.H."/>
            <person name="Morin E."/>
            <person name="Beaudet D."/>
            <person name="Noel J."/>
            <person name="Yildirir G."/>
            <person name="Ndikumana S."/>
            <person name="Charron P."/>
            <person name="St-Onge C."/>
            <person name="Giorgi J."/>
            <person name="Kruger M."/>
            <person name="Marton T."/>
            <person name="Ropars J."/>
            <person name="Grigoriev I.V."/>
            <person name="Hainaut M."/>
            <person name="Henrissat B."/>
            <person name="Roux C."/>
            <person name="Martin F."/>
            <person name="Corradi N."/>
        </authorList>
    </citation>
    <scope>NUCLEOTIDE SEQUENCE [LARGE SCALE GENOMIC DNA]</scope>
    <source>
        <strain evidence="7 8">DAOM 197198</strain>
    </source>
</reference>
<dbReference type="EMBL" id="AUPC02000054">
    <property type="protein sequence ID" value="POG76076.1"/>
    <property type="molecule type" value="Genomic_DNA"/>
</dbReference>
<dbReference type="Gene3D" id="3.30.60.90">
    <property type="match status" value="1"/>
</dbReference>
<evidence type="ECO:0000256" key="3">
    <source>
        <dbReference type="ARBA" id="ARBA00022833"/>
    </source>
</evidence>
<keyword evidence="2 4" id="KW-0863">Zinc-finger</keyword>
<dbReference type="InterPro" id="IPR000626">
    <property type="entry name" value="Ubiquitin-like_dom"/>
</dbReference>
<proteinExistence type="predicted"/>
<dbReference type="PANTHER" id="PTHR10666">
    <property type="entry name" value="UBIQUITIN"/>
    <property type="match status" value="1"/>
</dbReference>
<dbReference type="Pfam" id="PF00240">
    <property type="entry name" value="ubiquitin"/>
    <property type="match status" value="6"/>
</dbReference>
<keyword evidence="8" id="KW-1185">Reference proteome</keyword>
<dbReference type="SMART" id="SM00213">
    <property type="entry name" value="UBQ"/>
    <property type="match status" value="7"/>
</dbReference>
<dbReference type="InterPro" id="IPR000433">
    <property type="entry name" value="Znf_ZZ"/>
</dbReference>
<dbReference type="GO" id="GO:0008757">
    <property type="term" value="F:S-adenosylmethionine-dependent methyltransferase activity"/>
    <property type="evidence" value="ECO:0007669"/>
    <property type="project" value="InterPro"/>
</dbReference>
<dbReference type="InterPro" id="IPR000643">
    <property type="entry name" value="Iodothyronine_deiodinase"/>
</dbReference>
<dbReference type="PROSITE" id="PS01357">
    <property type="entry name" value="ZF_ZZ_1"/>
    <property type="match status" value="1"/>
</dbReference>
<organism evidence="7 8">
    <name type="scientific">Rhizophagus irregularis (strain DAOM 181602 / DAOM 197198 / MUCL 43194)</name>
    <name type="common">Arbuscular mycorrhizal fungus</name>
    <name type="synonym">Glomus intraradices</name>
    <dbReference type="NCBI Taxonomy" id="747089"/>
    <lineage>
        <taxon>Eukaryota</taxon>
        <taxon>Fungi</taxon>
        <taxon>Fungi incertae sedis</taxon>
        <taxon>Mucoromycota</taxon>
        <taxon>Glomeromycotina</taxon>
        <taxon>Glomeromycetes</taxon>
        <taxon>Glomerales</taxon>
        <taxon>Glomeraceae</taxon>
        <taxon>Rhizophagus</taxon>
    </lineage>
</organism>
<accession>A0A2P4QEM7</accession>
<dbReference type="SUPFAM" id="SSF53335">
    <property type="entry name" value="S-adenosyl-L-methionine-dependent methyltransferases"/>
    <property type="match status" value="1"/>
</dbReference>
<feature type="domain" description="Ubiquitin-like" evidence="5">
    <location>
        <begin position="698"/>
        <end position="774"/>
    </location>
</feature>
<dbReference type="VEuPathDB" id="FungiDB:RhiirFUN_025549"/>
<keyword evidence="1" id="KW-0479">Metal-binding</keyword>
<dbReference type="Proteomes" id="UP000018888">
    <property type="component" value="Unassembled WGS sequence"/>
</dbReference>
<dbReference type="Pfam" id="PF00569">
    <property type="entry name" value="ZZ"/>
    <property type="match status" value="1"/>
</dbReference>
<dbReference type="AlphaFoldDB" id="A0A2P4QEM7"/>
<feature type="domain" description="Ubiquitin-like" evidence="5">
    <location>
        <begin position="782"/>
        <end position="857"/>
    </location>
</feature>
<gene>
    <name evidence="7" type="ORF">GLOIN_2v1872416</name>
</gene>
<evidence type="ECO:0000313" key="7">
    <source>
        <dbReference type="EMBL" id="POG76076.1"/>
    </source>
</evidence>
<feature type="domain" description="Ubiquitin-like" evidence="5">
    <location>
        <begin position="546"/>
        <end position="620"/>
    </location>
</feature>
<dbReference type="InterPro" id="IPR019956">
    <property type="entry name" value="Ubiquitin_dom"/>
</dbReference>
<dbReference type="InterPro" id="IPR050158">
    <property type="entry name" value="Ubiquitin_ubiquitin-like"/>
</dbReference>
<evidence type="ECO:0008006" key="9">
    <source>
        <dbReference type="Google" id="ProtNLM"/>
    </source>
</evidence>
<dbReference type="Gene3D" id="3.10.20.90">
    <property type="entry name" value="Phosphatidylinositol 3-kinase Catalytic Subunit, Chain A, domain 1"/>
    <property type="match status" value="6"/>
</dbReference>
<evidence type="ECO:0000259" key="5">
    <source>
        <dbReference type="PROSITE" id="PS50053"/>
    </source>
</evidence>
<dbReference type="Pfam" id="PF08241">
    <property type="entry name" value="Methyltransf_11"/>
    <property type="match status" value="1"/>
</dbReference>
<dbReference type="Gene3D" id="3.40.30.10">
    <property type="entry name" value="Glutaredoxin"/>
    <property type="match status" value="1"/>
</dbReference>
<dbReference type="Gene3D" id="3.40.50.150">
    <property type="entry name" value="Vaccinia Virus protein VP39"/>
    <property type="match status" value="1"/>
</dbReference>
<dbReference type="SMART" id="SM00291">
    <property type="entry name" value="ZnF_ZZ"/>
    <property type="match status" value="1"/>
</dbReference>
<dbReference type="InterPro" id="IPR013216">
    <property type="entry name" value="Methyltransf_11"/>
</dbReference>
<comment type="caution">
    <text evidence="7">The sequence shown here is derived from an EMBL/GenBank/DDBJ whole genome shotgun (WGS) entry which is preliminary data.</text>
</comment>
<evidence type="ECO:0000256" key="2">
    <source>
        <dbReference type="ARBA" id="ARBA00022771"/>
    </source>
</evidence>
<evidence type="ECO:0000259" key="6">
    <source>
        <dbReference type="PROSITE" id="PS50135"/>
    </source>
</evidence>
<dbReference type="FunFam" id="3.10.20.90:FF:000160">
    <property type="entry name" value="Polyubiquitin-C"/>
    <property type="match status" value="1"/>
</dbReference>
<keyword evidence="3" id="KW-0862">Zinc</keyword>
<name>A0A2P4QEM7_RHIID</name>
<feature type="domain" description="Ubiquitin-like" evidence="5">
    <location>
        <begin position="480"/>
        <end position="551"/>
    </location>
</feature>
<reference evidence="7 8" key="1">
    <citation type="journal article" date="2013" name="Proc. Natl. Acad. Sci. U.S.A.">
        <title>Genome of an arbuscular mycorrhizal fungus provides insight into the oldest plant symbiosis.</title>
        <authorList>
            <person name="Tisserant E."/>
            <person name="Malbreil M."/>
            <person name="Kuo A."/>
            <person name="Kohler A."/>
            <person name="Symeonidi A."/>
            <person name="Balestrini R."/>
            <person name="Charron P."/>
            <person name="Duensing N."/>
            <person name="Frei Dit Frey N."/>
            <person name="Gianinazzi-Pearson V."/>
            <person name="Gilbert L.B."/>
            <person name="Handa Y."/>
            <person name="Herr J.R."/>
            <person name="Hijri M."/>
            <person name="Koul R."/>
            <person name="Kawaguchi M."/>
            <person name="Krajinski F."/>
            <person name="Lammers P.J."/>
            <person name="Masclaux F.G."/>
            <person name="Murat C."/>
            <person name="Morin E."/>
            <person name="Ndikumana S."/>
            <person name="Pagni M."/>
            <person name="Petitpierre D."/>
            <person name="Requena N."/>
            <person name="Rosikiewicz P."/>
            <person name="Riley R."/>
            <person name="Saito K."/>
            <person name="San Clemente H."/>
            <person name="Shapiro H."/>
            <person name="van Tuinen D."/>
            <person name="Becard G."/>
            <person name="Bonfante P."/>
            <person name="Paszkowski U."/>
            <person name="Shachar-Hill Y.Y."/>
            <person name="Tuskan G.A."/>
            <person name="Young P.W."/>
            <person name="Sanders I.R."/>
            <person name="Henrissat B."/>
            <person name="Rensing S.A."/>
            <person name="Grigoriev I.V."/>
            <person name="Corradi N."/>
            <person name="Roux C."/>
            <person name="Martin F."/>
        </authorList>
    </citation>
    <scope>NUCLEOTIDE SEQUENCE [LARGE SCALE GENOMIC DNA]</scope>
    <source>
        <strain evidence="7 8">DAOM 197198</strain>
    </source>
</reference>
<feature type="domain" description="Ubiquitin-like" evidence="5">
    <location>
        <begin position="625"/>
        <end position="693"/>
    </location>
</feature>
<dbReference type="PROSITE" id="PS00299">
    <property type="entry name" value="UBIQUITIN_1"/>
    <property type="match status" value="2"/>
</dbReference>
<protein>
    <recommendedName>
        <fullName evidence="9">Ubiquitin-domain-containing protein</fullName>
    </recommendedName>
</protein>
<dbReference type="InterPro" id="IPR043145">
    <property type="entry name" value="Znf_ZZ_sf"/>
</dbReference>
<dbReference type="GO" id="GO:0004800">
    <property type="term" value="F:thyroxine 5'-deiodinase activity"/>
    <property type="evidence" value="ECO:0007669"/>
    <property type="project" value="InterPro"/>
</dbReference>